<name>A0AAN7YD67_9PEZI</name>
<feature type="domain" description="BTB" evidence="1">
    <location>
        <begin position="22"/>
        <end position="89"/>
    </location>
</feature>
<dbReference type="PANTHER" id="PTHR47843">
    <property type="entry name" value="BTB DOMAIN-CONTAINING PROTEIN-RELATED"/>
    <property type="match status" value="1"/>
</dbReference>
<dbReference type="PANTHER" id="PTHR47843:SF5">
    <property type="entry name" value="BTB_POZ DOMAIN PROTEIN"/>
    <property type="match status" value="1"/>
</dbReference>
<dbReference type="InterPro" id="IPR011333">
    <property type="entry name" value="SKP1/BTB/POZ_sf"/>
</dbReference>
<gene>
    <name evidence="2" type="ORF">LTR62_007779</name>
</gene>
<protein>
    <recommendedName>
        <fullName evidence="1">BTB domain-containing protein</fullName>
    </recommendedName>
</protein>
<comment type="caution">
    <text evidence="2">The sequence shown here is derived from an EMBL/GenBank/DDBJ whole genome shotgun (WGS) entry which is preliminary data.</text>
</comment>
<sequence>MDFIRATSPERVVALIDSGKYSDLFIECKGRSFKVHKAFVCSQSEVLARECDPGMVEGKTGVIKHDEFDADTVCRMLSYMYLGKYSVGKSGTVMRTTVHTVRDAYGDAQAMLKFQDEKVDEGDDCTAASDDKSTGTFEAGSSALQTITFATDLNECLIAHTHVWRIADYYDIPKLRKLAEEKFEQDATNYPMVTTRFIDVVEEVHKCPKSEHCGLHGKLREAAMKNIDKLVQDDDFMSELAHSKDARGFAAEMLRAMVIHYNDKVAELGTVADTNAAALATAQSEIQELKKLVRKRETEVASNAQDADRAWEKAKRIVEDVQTSIKCLPVECRNVKCEKKFDAVYFVGKGQPERNGLFSDWWIKCERCSCRLNK</sequence>
<evidence type="ECO:0000313" key="3">
    <source>
        <dbReference type="Proteomes" id="UP001310890"/>
    </source>
</evidence>
<dbReference type="PROSITE" id="PS50097">
    <property type="entry name" value="BTB"/>
    <property type="match status" value="1"/>
</dbReference>
<dbReference type="CDD" id="cd18186">
    <property type="entry name" value="BTB_POZ_ZBTB_KLHL-like"/>
    <property type="match status" value="1"/>
</dbReference>
<evidence type="ECO:0000259" key="1">
    <source>
        <dbReference type="PROSITE" id="PS50097"/>
    </source>
</evidence>
<dbReference type="InterPro" id="IPR000210">
    <property type="entry name" value="BTB/POZ_dom"/>
</dbReference>
<dbReference type="Gene3D" id="3.30.710.10">
    <property type="entry name" value="Potassium Channel Kv1.1, Chain A"/>
    <property type="match status" value="1"/>
</dbReference>
<evidence type="ECO:0000313" key="2">
    <source>
        <dbReference type="EMBL" id="KAK5108805.1"/>
    </source>
</evidence>
<dbReference type="EMBL" id="JAVRRL010000077">
    <property type="protein sequence ID" value="KAK5108805.1"/>
    <property type="molecule type" value="Genomic_DNA"/>
</dbReference>
<reference evidence="2" key="1">
    <citation type="submission" date="2023-08" db="EMBL/GenBank/DDBJ databases">
        <title>Black Yeasts Isolated from many extreme environments.</title>
        <authorList>
            <person name="Coleine C."/>
            <person name="Stajich J.E."/>
            <person name="Selbmann L."/>
        </authorList>
    </citation>
    <scope>NUCLEOTIDE SEQUENCE</scope>
    <source>
        <strain evidence="2">CCFEE 5401</strain>
    </source>
</reference>
<organism evidence="2 3">
    <name type="scientific">Meristemomyces frigidus</name>
    <dbReference type="NCBI Taxonomy" id="1508187"/>
    <lineage>
        <taxon>Eukaryota</taxon>
        <taxon>Fungi</taxon>
        <taxon>Dikarya</taxon>
        <taxon>Ascomycota</taxon>
        <taxon>Pezizomycotina</taxon>
        <taxon>Dothideomycetes</taxon>
        <taxon>Dothideomycetidae</taxon>
        <taxon>Mycosphaerellales</taxon>
        <taxon>Teratosphaeriaceae</taxon>
        <taxon>Meristemomyces</taxon>
    </lineage>
</organism>
<dbReference type="SUPFAM" id="SSF54695">
    <property type="entry name" value="POZ domain"/>
    <property type="match status" value="1"/>
</dbReference>
<dbReference type="Proteomes" id="UP001310890">
    <property type="component" value="Unassembled WGS sequence"/>
</dbReference>
<accession>A0AAN7YD67</accession>
<proteinExistence type="predicted"/>
<dbReference type="AlphaFoldDB" id="A0AAN7YD67"/>
<dbReference type="Pfam" id="PF00651">
    <property type="entry name" value="BTB"/>
    <property type="match status" value="1"/>
</dbReference>